<comment type="caution">
    <text evidence="1">The sequence shown here is derived from an EMBL/GenBank/DDBJ whole genome shotgun (WGS) entry which is preliminary data.</text>
</comment>
<evidence type="ECO:0000313" key="2">
    <source>
        <dbReference type="Proteomes" id="UP000561045"/>
    </source>
</evidence>
<organism evidence="1 2">
    <name type="scientific">Niveibacterium umoris</name>
    <dbReference type="NCBI Taxonomy" id="1193620"/>
    <lineage>
        <taxon>Bacteria</taxon>
        <taxon>Pseudomonadati</taxon>
        <taxon>Pseudomonadota</taxon>
        <taxon>Betaproteobacteria</taxon>
        <taxon>Rhodocyclales</taxon>
        <taxon>Rhodocyclaceae</taxon>
        <taxon>Niveibacterium</taxon>
    </lineage>
</organism>
<keyword evidence="2" id="KW-1185">Reference proteome</keyword>
<gene>
    <name evidence="1" type="ORF">GGR36_002300</name>
</gene>
<dbReference type="AlphaFoldDB" id="A0A840BMV1"/>
<proteinExistence type="predicted"/>
<protein>
    <submittedName>
        <fullName evidence="1">Uncharacterized protein</fullName>
    </submittedName>
</protein>
<accession>A0A840BMV1</accession>
<dbReference type="EMBL" id="JACIET010000001">
    <property type="protein sequence ID" value="MBB4012992.1"/>
    <property type="molecule type" value="Genomic_DNA"/>
</dbReference>
<name>A0A840BMV1_9RHOO</name>
<sequence>MPQLPSGRRIGLSADSVFERVLAADPETLAEIQTSVHEPMDLLPLIELIEFIPTVGAKEPGVPNATGLLVADLGSERCTWSGEDQDALRQWLTSAAAEEWLEDRFDELEAALEDYET</sequence>
<dbReference type="Proteomes" id="UP000561045">
    <property type="component" value="Unassembled WGS sequence"/>
</dbReference>
<evidence type="ECO:0000313" key="1">
    <source>
        <dbReference type="EMBL" id="MBB4012992.1"/>
    </source>
</evidence>
<dbReference type="RefSeq" id="WP_183634753.1">
    <property type="nucleotide sequence ID" value="NZ_BAABLE010000011.1"/>
</dbReference>
<reference evidence="1 2" key="1">
    <citation type="submission" date="2020-08" db="EMBL/GenBank/DDBJ databases">
        <title>Genomic Encyclopedia of Type Strains, Phase IV (KMG-IV): sequencing the most valuable type-strain genomes for metagenomic binning, comparative biology and taxonomic classification.</title>
        <authorList>
            <person name="Goeker M."/>
        </authorList>
    </citation>
    <scope>NUCLEOTIDE SEQUENCE [LARGE SCALE GENOMIC DNA]</scope>
    <source>
        <strain evidence="1 2">DSM 106739</strain>
    </source>
</reference>